<dbReference type="OrthoDB" id="3178232at2"/>
<dbReference type="InterPro" id="IPR002901">
    <property type="entry name" value="MGlyc_endo_b_GlcNAc-like_dom"/>
</dbReference>
<dbReference type="STRING" id="1235794.C811_01508"/>
<name>R9KXH0_9ACTN</name>
<comment type="caution">
    <text evidence="3">The sequence shown here is derived from an EMBL/GenBank/DDBJ whole genome shotgun (WGS) entry which is preliminary data.</text>
</comment>
<dbReference type="GO" id="GO:0071973">
    <property type="term" value="P:bacterial-type flagellum-dependent cell motility"/>
    <property type="evidence" value="ECO:0007669"/>
    <property type="project" value="TreeGrafter"/>
</dbReference>
<organism evidence="3 4">
    <name type="scientific">Adlercreutzia caecimuris B7</name>
    <dbReference type="NCBI Taxonomy" id="1235794"/>
    <lineage>
        <taxon>Bacteria</taxon>
        <taxon>Bacillati</taxon>
        <taxon>Actinomycetota</taxon>
        <taxon>Coriobacteriia</taxon>
        <taxon>Eggerthellales</taxon>
        <taxon>Eggerthellaceae</taxon>
        <taxon>Adlercreutzia</taxon>
    </lineage>
</organism>
<dbReference type="InterPro" id="IPR051056">
    <property type="entry name" value="Glycosyl_Hydrolase_73"/>
</dbReference>
<proteinExistence type="predicted"/>
<gene>
    <name evidence="3" type="ORF">C811_01508</name>
</gene>
<protein>
    <recommendedName>
        <fullName evidence="2">Mannosyl-glycoprotein endo-beta-N-acetylglucosamidase-like domain-containing protein</fullName>
    </recommendedName>
</protein>
<feature type="domain" description="Mannosyl-glycoprotein endo-beta-N-acetylglucosamidase-like" evidence="2">
    <location>
        <begin position="2"/>
        <end position="151"/>
    </location>
</feature>
<dbReference type="eggNOG" id="COG1705">
    <property type="taxonomic scope" value="Bacteria"/>
</dbReference>
<dbReference type="HOGENOM" id="CLU_564676_0_0_11"/>
<dbReference type="EMBL" id="ASSY01000008">
    <property type="protein sequence ID" value="EOS51090.1"/>
    <property type="molecule type" value="Genomic_DNA"/>
</dbReference>
<keyword evidence="1" id="KW-0378">Hydrolase</keyword>
<dbReference type="GO" id="GO:0004040">
    <property type="term" value="F:amidase activity"/>
    <property type="evidence" value="ECO:0007669"/>
    <property type="project" value="InterPro"/>
</dbReference>
<dbReference type="InterPro" id="IPR057370">
    <property type="entry name" value="ELLD"/>
</dbReference>
<evidence type="ECO:0000256" key="1">
    <source>
        <dbReference type="ARBA" id="ARBA00022801"/>
    </source>
</evidence>
<dbReference type="Gene3D" id="1.10.530.10">
    <property type="match status" value="1"/>
</dbReference>
<dbReference type="Pfam" id="PF25309">
    <property type="entry name" value="ELLD"/>
    <property type="match status" value="1"/>
</dbReference>
<dbReference type="Gene3D" id="4.10.80.30">
    <property type="entry name" value="DNA polymerase, domain 6"/>
    <property type="match status" value="1"/>
</dbReference>
<dbReference type="GeneID" id="82191883"/>
<evidence type="ECO:0000259" key="2">
    <source>
        <dbReference type="SMART" id="SM00047"/>
    </source>
</evidence>
<dbReference type="PANTHER" id="PTHR33308">
    <property type="entry name" value="PEPTIDOGLYCAN HYDROLASE FLGJ"/>
    <property type="match status" value="1"/>
</dbReference>
<dbReference type="SMART" id="SM00047">
    <property type="entry name" value="LYZ2"/>
    <property type="match status" value="1"/>
</dbReference>
<dbReference type="PANTHER" id="PTHR33308:SF9">
    <property type="entry name" value="PEPTIDOGLYCAN HYDROLASE FLGJ"/>
    <property type="match status" value="1"/>
</dbReference>
<accession>R9KXH0</accession>
<dbReference type="RefSeq" id="WP_016309708.1">
    <property type="nucleotide sequence ID" value="NZ_KE159646.1"/>
</dbReference>
<dbReference type="Pfam" id="PF01832">
    <property type="entry name" value="Glucosaminidase"/>
    <property type="match status" value="1"/>
</dbReference>
<sequence length="483" mass="52064">MAKEDFIASIAPIVQRYAPDYGILCPSAVIAQAINESGWGESKLASKYHNYFGMKCGTKWTGPSVNMSTQEEYQPGTLTTISDNFRVYGSMDEGVRGYFEFIQLARYQNLRGITDPRTYLQTIKDDGYATSSAYVANCMALVDQYGLTAYDTGESEGSMAVYLAQASCDENGKYVGGQAGNQSGSELSIRAYYASSSNPWKCYRPKDATVAKKIAENASGAVANRNIGYDQNERNTIRTKAQKVNLVLAAINEACECDCMSLAGECAICAGASDAILFAGGNLPWTGNAHAKLLETGMFDYKGSGLAESQLCVGDILVRDGHAVIVVSGKAATGSAPTQTVVSGSIEELARAIWTGRITATGEERRKLLGDKYDAVQAKIQELYYGGKPVESTPTATKPASNTIRPGTYKVLVNGLRVRSAPRLGNDTDTGKHYDAGELIYSVASDIVEADGWWWAHYSSYSGKTRYVAMSSTDGTKKYLAMV</sequence>
<dbReference type="Gene3D" id="2.30.30.40">
    <property type="entry name" value="SH3 Domains"/>
    <property type="match status" value="1"/>
</dbReference>
<keyword evidence="4" id="KW-1185">Reference proteome</keyword>
<evidence type="ECO:0000313" key="4">
    <source>
        <dbReference type="Proteomes" id="UP000014204"/>
    </source>
</evidence>
<dbReference type="AlphaFoldDB" id="R9KXH0"/>
<reference evidence="3 4" key="1">
    <citation type="submission" date="2013-04" db="EMBL/GenBank/DDBJ databases">
        <title>The Genome Sequence of Enterorhabdus caecimuris B7.</title>
        <authorList>
            <consortium name="The Broad Institute Genomics Platform"/>
            <consortium name="The Broad Institute Genome Sequencing Center for Infectious Disease"/>
            <person name="Earl A."/>
            <person name="Xavier R."/>
            <person name="Elson C."/>
            <person name="Duck W."/>
            <person name="Walker B."/>
            <person name="Young S."/>
            <person name="Zeng Q."/>
            <person name="Gargeya S."/>
            <person name="Fitzgerald M."/>
            <person name="Haas B."/>
            <person name="Abouelleil A."/>
            <person name="Allen A.W."/>
            <person name="Alvarado L."/>
            <person name="Arachchi H.M."/>
            <person name="Berlin A.M."/>
            <person name="Chapman S.B."/>
            <person name="Gainer-Dewar J."/>
            <person name="Goldberg J."/>
            <person name="Griggs A."/>
            <person name="Gujja S."/>
            <person name="Hansen M."/>
            <person name="Howarth C."/>
            <person name="Imamovic A."/>
            <person name="Ireland A."/>
            <person name="Larimer J."/>
            <person name="McCowan C."/>
            <person name="Murphy C."/>
            <person name="Pearson M."/>
            <person name="Poon T.W."/>
            <person name="Priest M."/>
            <person name="Roberts A."/>
            <person name="Saif S."/>
            <person name="Shea T."/>
            <person name="Sisk P."/>
            <person name="Sykes S."/>
            <person name="Wortman J."/>
            <person name="Nusbaum C."/>
            <person name="Birren B."/>
        </authorList>
    </citation>
    <scope>NUCLEOTIDE SEQUENCE [LARGE SCALE GENOMIC DNA]</scope>
    <source>
        <strain evidence="3 4">B7</strain>
    </source>
</reference>
<evidence type="ECO:0000313" key="3">
    <source>
        <dbReference type="EMBL" id="EOS51090.1"/>
    </source>
</evidence>
<dbReference type="Proteomes" id="UP000014204">
    <property type="component" value="Unassembled WGS sequence"/>
</dbReference>